<feature type="non-terminal residue" evidence="1">
    <location>
        <position position="40"/>
    </location>
</feature>
<proteinExistence type="predicted"/>
<protein>
    <submittedName>
        <fullName evidence="1">Uncharacterized protein</fullName>
    </submittedName>
</protein>
<evidence type="ECO:0000313" key="2">
    <source>
        <dbReference type="Proteomes" id="UP000752696"/>
    </source>
</evidence>
<dbReference type="EMBL" id="CAJDYZ010006359">
    <property type="protein sequence ID" value="CAD1473295.1"/>
    <property type="molecule type" value="Genomic_DNA"/>
</dbReference>
<comment type="caution">
    <text evidence="1">The sequence shown here is derived from an EMBL/GenBank/DDBJ whole genome shotgun (WGS) entry which is preliminary data.</text>
</comment>
<organism evidence="1 2">
    <name type="scientific">Heterotrigona itama</name>
    <dbReference type="NCBI Taxonomy" id="395501"/>
    <lineage>
        <taxon>Eukaryota</taxon>
        <taxon>Metazoa</taxon>
        <taxon>Ecdysozoa</taxon>
        <taxon>Arthropoda</taxon>
        <taxon>Hexapoda</taxon>
        <taxon>Insecta</taxon>
        <taxon>Pterygota</taxon>
        <taxon>Neoptera</taxon>
        <taxon>Endopterygota</taxon>
        <taxon>Hymenoptera</taxon>
        <taxon>Apocrita</taxon>
        <taxon>Aculeata</taxon>
        <taxon>Apoidea</taxon>
        <taxon>Anthophila</taxon>
        <taxon>Apidae</taxon>
        <taxon>Heterotrigona</taxon>
    </lineage>
</organism>
<accession>A0A6V7H303</accession>
<feature type="non-terminal residue" evidence="1">
    <location>
        <position position="1"/>
    </location>
</feature>
<name>A0A6V7H303_9HYME</name>
<keyword evidence="2" id="KW-1185">Reference proteome</keyword>
<evidence type="ECO:0000313" key="1">
    <source>
        <dbReference type="EMBL" id="CAD1473295.1"/>
    </source>
</evidence>
<gene>
    <name evidence="1" type="ORF">MHI_LOCUS369599</name>
</gene>
<sequence>VVNVIYLYIPFYNQRKSVIQSLPSQLGTPHEACSKSLYNH</sequence>
<dbReference type="Proteomes" id="UP000752696">
    <property type="component" value="Unassembled WGS sequence"/>
</dbReference>
<dbReference type="AlphaFoldDB" id="A0A6V7H303"/>
<reference evidence="1" key="1">
    <citation type="submission" date="2020-07" db="EMBL/GenBank/DDBJ databases">
        <authorList>
            <person name="Nazaruddin N."/>
        </authorList>
    </citation>
    <scope>NUCLEOTIDE SEQUENCE</scope>
</reference>